<accession>A0ABN9TLG4</accession>
<evidence type="ECO:0000313" key="3">
    <source>
        <dbReference type="EMBL" id="CAK0846555.1"/>
    </source>
</evidence>
<keyword evidence="2" id="KW-1133">Transmembrane helix</keyword>
<feature type="transmembrane region" description="Helical" evidence="2">
    <location>
        <begin position="262"/>
        <end position="288"/>
    </location>
</feature>
<dbReference type="Pfam" id="PF01554">
    <property type="entry name" value="MatE"/>
    <property type="match status" value="1"/>
</dbReference>
<dbReference type="Proteomes" id="UP001189429">
    <property type="component" value="Unassembled WGS sequence"/>
</dbReference>
<keyword evidence="4" id="KW-1185">Reference proteome</keyword>
<dbReference type="InterPro" id="IPR002528">
    <property type="entry name" value="MATE_fam"/>
</dbReference>
<protein>
    <recommendedName>
        <fullName evidence="5">Protein DETOXIFICATION</fullName>
    </recommendedName>
</protein>
<feature type="transmembrane region" description="Helical" evidence="2">
    <location>
        <begin position="117"/>
        <end position="137"/>
    </location>
</feature>
<keyword evidence="2" id="KW-0812">Transmembrane</keyword>
<proteinExistence type="inferred from homology"/>
<comment type="similarity">
    <text evidence="1">Belongs to the multi antimicrobial extrusion (MATE) (TC 2.A.66.1) family.</text>
</comment>
<evidence type="ECO:0008006" key="5">
    <source>
        <dbReference type="Google" id="ProtNLM"/>
    </source>
</evidence>
<keyword evidence="2" id="KW-0472">Membrane</keyword>
<sequence>MTSASVAPDGDTTQRELREGLVAEDAVPRGFYKEEVKTMCSIGWPMLVSFFCRFGMASEDSSFVGHLHSASAMFSVSSSALRSGFVAHLGSTLMAYGFLASSGGVSASSGYGPKEYLAAAGLADMVTNILIIPPLAFNMSLNGLVSQAMGSGNKKMAGTWLQLSLIWLTVAYLPVLVSFFYVSPMLHILGFDADICELAGTYAKFNAFWPIPNGWYQCMRFYFQAQGVTRPAMYNNIVFLLVNAVLNWVLVFGGPFKAWFGWHGLGFIGAAISLSCSRSLQPLFYWLYMFAWRRAHVETWPGWSERTFLRRQHVKAFMKMSAPQIGTLIFQAVVGQATTLLIRSWGARPSPPVPPPPRPPWP</sequence>
<gene>
    <name evidence="3" type="ORF">PCOR1329_LOCUS40025</name>
</gene>
<name>A0ABN9TLG4_9DINO</name>
<feature type="transmembrane region" description="Helical" evidence="2">
    <location>
        <begin position="157"/>
        <end position="182"/>
    </location>
</feature>
<evidence type="ECO:0000256" key="1">
    <source>
        <dbReference type="ARBA" id="ARBA00010199"/>
    </source>
</evidence>
<dbReference type="PANTHER" id="PTHR11206">
    <property type="entry name" value="MULTIDRUG RESISTANCE PROTEIN"/>
    <property type="match status" value="1"/>
</dbReference>
<feature type="transmembrane region" description="Helical" evidence="2">
    <location>
        <begin position="85"/>
        <end position="105"/>
    </location>
</feature>
<evidence type="ECO:0000256" key="2">
    <source>
        <dbReference type="SAM" id="Phobius"/>
    </source>
</evidence>
<dbReference type="EMBL" id="CAUYUJ010014833">
    <property type="protein sequence ID" value="CAK0846555.1"/>
    <property type="molecule type" value="Genomic_DNA"/>
</dbReference>
<evidence type="ECO:0000313" key="4">
    <source>
        <dbReference type="Proteomes" id="UP001189429"/>
    </source>
</evidence>
<reference evidence="3" key="1">
    <citation type="submission" date="2023-10" db="EMBL/GenBank/DDBJ databases">
        <authorList>
            <person name="Chen Y."/>
            <person name="Shah S."/>
            <person name="Dougan E. K."/>
            <person name="Thang M."/>
            <person name="Chan C."/>
        </authorList>
    </citation>
    <scope>NUCLEOTIDE SEQUENCE [LARGE SCALE GENOMIC DNA]</scope>
</reference>
<feature type="transmembrane region" description="Helical" evidence="2">
    <location>
        <begin position="237"/>
        <end position="256"/>
    </location>
</feature>
<comment type="caution">
    <text evidence="3">The sequence shown here is derived from an EMBL/GenBank/DDBJ whole genome shotgun (WGS) entry which is preliminary data.</text>
</comment>
<organism evidence="3 4">
    <name type="scientific">Prorocentrum cordatum</name>
    <dbReference type="NCBI Taxonomy" id="2364126"/>
    <lineage>
        <taxon>Eukaryota</taxon>
        <taxon>Sar</taxon>
        <taxon>Alveolata</taxon>
        <taxon>Dinophyceae</taxon>
        <taxon>Prorocentrales</taxon>
        <taxon>Prorocentraceae</taxon>
        <taxon>Prorocentrum</taxon>
    </lineage>
</organism>